<protein>
    <submittedName>
        <fullName evidence="2">Uncharacterized protein</fullName>
    </submittedName>
</protein>
<keyword evidence="1" id="KW-0812">Transmembrane</keyword>
<keyword evidence="1" id="KW-0472">Membrane</keyword>
<evidence type="ECO:0000313" key="2">
    <source>
        <dbReference type="EMBL" id="SHE28045.1"/>
    </source>
</evidence>
<keyword evidence="3" id="KW-1185">Reference proteome</keyword>
<sequence length="67" mass="7619">MLEKIAKFFGYFIIVISLIAGITSIISKDYGLLVLQILALLVGVFLIYVLKNVKIFKKTTDDDYDME</sequence>
<dbReference type="Proteomes" id="UP000184114">
    <property type="component" value="Unassembled WGS sequence"/>
</dbReference>
<dbReference type="AlphaFoldDB" id="A0A1M4S795"/>
<accession>A0A1M4S795</accession>
<evidence type="ECO:0000256" key="1">
    <source>
        <dbReference type="SAM" id="Phobius"/>
    </source>
</evidence>
<organism evidence="2 3">
    <name type="scientific">Tissierella praeacuta DSM 18095</name>
    <dbReference type="NCBI Taxonomy" id="1123404"/>
    <lineage>
        <taxon>Bacteria</taxon>
        <taxon>Bacillati</taxon>
        <taxon>Bacillota</taxon>
        <taxon>Tissierellia</taxon>
        <taxon>Tissierellales</taxon>
        <taxon>Tissierellaceae</taxon>
        <taxon>Tissierella</taxon>
    </lineage>
</organism>
<reference evidence="3" key="1">
    <citation type="submission" date="2016-11" db="EMBL/GenBank/DDBJ databases">
        <authorList>
            <person name="Varghese N."/>
            <person name="Submissions S."/>
        </authorList>
    </citation>
    <scope>NUCLEOTIDE SEQUENCE [LARGE SCALE GENOMIC DNA]</scope>
    <source>
        <strain evidence="3">DSM 18095</strain>
    </source>
</reference>
<feature type="transmembrane region" description="Helical" evidence="1">
    <location>
        <begin position="32"/>
        <end position="50"/>
    </location>
</feature>
<feature type="transmembrane region" description="Helical" evidence="1">
    <location>
        <begin position="9"/>
        <end position="26"/>
    </location>
</feature>
<keyword evidence="1" id="KW-1133">Transmembrane helix</keyword>
<dbReference type="GeneID" id="90994816"/>
<dbReference type="RefSeq" id="WP_072971672.1">
    <property type="nucleotide sequence ID" value="NZ_FQTY01000001.1"/>
</dbReference>
<name>A0A1M4S795_9FIRM</name>
<evidence type="ECO:0000313" key="3">
    <source>
        <dbReference type="Proteomes" id="UP000184114"/>
    </source>
</evidence>
<dbReference type="EMBL" id="FQTY01000001">
    <property type="protein sequence ID" value="SHE28045.1"/>
    <property type="molecule type" value="Genomic_DNA"/>
</dbReference>
<gene>
    <name evidence="2" type="ORF">SAMN02745784_00123</name>
</gene>
<proteinExistence type="predicted"/>